<evidence type="ECO:0000256" key="1">
    <source>
        <dbReference type="ARBA" id="ARBA00003926"/>
    </source>
</evidence>
<dbReference type="GO" id="GO:0005886">
    <property type="term" value="C:plasma membrane"/>
    <property type="evidence" value="ECO:0007669"/>
    <property type="project" value="UniProtKB-SubCell"/>
</dbReference>
<evidence type="ECO:0000256" key="13">
    <source>
        <dbReference type="RuleBase" id="RU362098"/>
    </source>
</evidence>
<keyword evidence="5 13" id="KW-0812">Transmembrane</keyword>
<evidence type="ECO:0000256" key="4">
    <source>
        <dbReference type="ARBA" id="ARBA00022475"/>
    </source>
</evidence>
<evidence type="ECO:0000256" key="8">
    <source>
        <dbReference type="ARBA" id="ARBA00023134"/>
    </source>
</evidence>
<dbReference type="RefSeq" id="WP_213541064.1">
    <property type="nucleotide sequence ID" value="NZ_AP023418.1"/>
</dbReference>
<dbReference type="InterPro" id="IPR011640">
    <property type="entry name" value="Fe2_transport_prot_B_C"/>
</dbReference>
<feature type="transmembrane region" description="Helical" evidence="13">
    <location>
        <begin position="333"/>
        <end position="354"/>
    </location>
</feature>
<feature type="transmembrane region" description="Helical" evidence="13">
    <location>
        <begin position="408"/>
        <end position="434"/>
    </location>
</feature>
<dbReference type="InterPro" id="IPR011642">
    <property type="entry name" value="Gate_dom"/>
</dbReference>
<dbReference type="PRINTS" id="PR00326">
    <property type="entry name" value="GTP1OBG"/>
</dbReference>
<dbReference type="InterPro" id="IPR030389">
    <property type="entry name" value="G_FEOB_dom"/>
</dbReference>
<reference evidence="15" key="1">
    <citation type="submission" date="2020-09" db="EMBL/GenBank/DDBJ databases">
        <title>New species isolated from human feces.</title>
        <authorList>
            <person name="Kitahara M."/>
            <person name="Shigeno Y."/>
            <person name="Shime M."/>
            <person name="Matsumoto Y."/>
            <person name="Nakamura S."/>
            <person name="Motooka D."/>
            <person name="Fukuoka S."/>
            <person name="Nishikawa H."/>
            <person name="Benno Y."/>
        </authorList>
    </citation>
    <scope>NUCLEOTIDE SEQUENCE</scope>
    <source>
        <strain evidence="15">MM50</strain>
    </source>
</reference>
<organism evidence="15 16">
    <name type="scientific">Vescimonas coprocola</name>
    <dbReference type="NCBI Taxonomy" id="2714355"/>
    <lineage>
        <taxon>Bacteria</taxon>
        <taxon>Bacillati</taxon>
        <taxon>Bacillota</taxon>
        <taxon>Clostridia</taxon>
        <taxon>Eubacteriales</taxon>
        <taxon>Oscillospiraceae</taxon>
        <taxon>Vescimonas</taxon>
    </lineage>
</organism>
<feature type="transmembrane region" description="Helical" evidence="13">
    <location>
        <begin position="505"/>
        <end position="527"/>
    </location>
</feature>
<dbReference type="SUPFAM" id="SSF52540">
    <property type="entry name" value="P-loop containing nucleoside triphosphate hydrolases"/>
    <property type="match status" value="1"/>
</dbReference>
<keyword evidence="7 13" id="KW-1133">Transmembrane helix</keyword>
<feature type="binding site" evidence="11">
    <location>
        <begin position="11"/>
        <end position="18"/>
    </location>
    <ligand>
        <name>GTP</name>
        <dbReference type="ChEBI" id="CHEBI:37565"/>
        <label>1</label>
    </ligand>
</feature>
<proteinExistence type="inferred from homology"/>
<evidence type="ECO:0000256" key="9">
    <source>
        <dbReference type="ARBA" id="ARBA00023136"/>
    </source>
</evidence>
<gene>
    <name evidence="15" type="ORF">MM50RIKEN_22590</name>
</gene>
<feature type="binding site" evidence="12">
    <location>
        <position position="25"/>
    </location>
    <ligand>
        <name>Mg(2+)</name>
        <dbReference type="ChEBI" id="CHEBI:18420"/>
        <label>2</label>
    </ligand>
</feature>
<keyword evidence="9 13" id="KW-0472">Membrane</keyword>
<keyword evidence="13" id="KW-0408">Iron</keyword>
<feature type="transmembrane region" description="Helical" evidence="13">
    <location>
        <begin position="639"/>
        <end position="663"/>
    </location>
</feature>
<feature type="binding site" evidence="11">
    <location>
        <begin position="57"/>
        <end position="60"/>
    </location>
    <ligand>
        <name>GTP</name>
        <dbReference type="ChEBI" id="CHEBI:37565"/>
        <label>1</label>
    </ligand>
</feature>
<keyword evidence="13" id="KW-0410">Iron transport</keyword>
<dbReference type="PANTHER" id="PTHR43185:SF2">
    <property type="entry name" value="FERROUS IRON TRANSPORT PROTEIN B"/>
    <property type="match status" value="1"/>
</dbReference>
<feature type="transmembrane region" description="Helical" evidence="13">
    <location>
        <begin position="271"/>
        <end position="289"/>
    </location>
</feature>
<dbReference type="Proteomes" id="UP000681035">
    <property type="component" value="Chromosome"/>
</dbReference>
<keyword evidence="13" id="KW-0406">Ion transport</keyword>
<comment type="similarity">
    <text evidence="13">Belongs to the TRAFAC class TrmE-Era-EngA-EngB-Septin-like GTPase superfamily. FeoB GTPase (TC 9.A.8) family.</text>
</comment>
<evidence type="ECO:0000256" key="3">
    <source>
        <dbReference type="ARBA" id="ARBA00022448"/>
    </source>
</evidence>
<feature type="transmembrane region" description="Helical" evidence="13">
    <location>
        <begin position="556"/>
        <end position="576"/>
    </location>
</feature>
<sequence length="664" mass="71297">MEHTYTVALAGNPNVGKSTVFNRLTGLRQHTGNWPGKTVERAEGYFSQAGQRFRLVDLPGTYSLAADSPEEEVAGAFLQSGQADAVIVVVDASCLRRGLILALQLRQQTQRLVLCVNLMDEAARRGVTPQIRRLGQLLDVPVVATAARSGKGLAELRHQAAEVCRREPWEDGWKLTYAPPVEAALGLLETGMSRRRAVALLWGSPPTEGEQSLWQRAQQRLGALSGQALRDSLTASVVALAEEIGRQCVRCAGPDPHAPDRRLDRLLTSRLTGFPVMLLLLGLVFYLTIQGANAPSRLLSRWLTALEEPLRGLLAGAPWWVQGAVVDGIYRTVAWVVAVMLPPMAIFFPLFTLLEDAGYLPRVAFCMDRCFRAAGACGRQSLTMAMGFGCNACGVTGCRIIASPRERLVAILTNCFVPCNGRFPTLIALIGLFFLGDAAGPGRSALAAAVFLGVIVFCVAMTLAMSKLLSATVLRGQPSFFSLELPPYRLPQVGRVLVRSLLDRTVFVLGRALTVTAPAGLLIWGMGNMDAGGVSLLERAAGVLSPLGRLMGLDGMVLLAFLLGFPANEIVLPILLMGYLHTGTLTECGGLEALRAILLHSGWTTETALCMMALCLLHFPCGTTCLTIRRETGGCRWTLLAMVLPTAVGMAVCMLIHGAFGLLG</sequence>
<dbReference type="EMBL" id="AP023418">
    <property type="protein sequence ID" value="BCK82496.1"/>
    <property type="molecule type" value="Genomic_DNA"/>
</dbReference>
<evidence type="ECO:0000259" key="14">
    <source>
        <dbReference type="PROSITE" id="PS51711"/>
    </source>
</evidence>
<comment type="caution">
    <text evidence="13">Lacks conserved residue(s) required for the propagation of feature annotation.</text>
</comment>
<keyword evidence="6 11" id="KW-0547">Nucleotide-binding</keyword>
<evidence type="ECO:0000256" key="5">
    <source>
        <dbReference type="ARBA" id="ARBA00022692"/>
    </source>
</evidence>
<dbReference type="GO" id="GO:0046872">
    <property type="term" value="F:metal ion binding"/>
    <property type="evidence" value="ECO:0007669"/>
    <property type="project" value="UniProtKB-KW"/>
</dbReference>
<dbReference type="InterPro" id="IPR003373">
    <property type="entry name" value="Fe2_transport_prot-B"/>
</dbReference>
<evidence type="ECO:0000256" key="7">
    <source>
        <dbReference type="ARBA" id="ARBA00022989"/>
    </source>
</evidence>
<protein>
    <recommendedName>
        <fullName evidence="10 13">Ferrous iron transport protein B</fullName>
    </recommendedName>
</protein>
<keyword evidence="12" id="KW-0460">Magnesium</keyword>
<keyword evidence="8 11" id="KW-0342">GTP-binding</keyword>
<evidence type="ECO:0000313" key="16">
    <source>
        <dbReference type="Proteomes" id="UP000681035"/>
    </source>
</evidence>
<dbReference type="PANTHER" id="PTHR43185">
    <property type="entry name" value="FERROUS IRON TRANSPORT PROTEIN B"/>
    <property type="match status" value="1"/>
</dbReference>
<feature type="domain" description="FeoB-type G" evidence="14">
    <location>
        <begin position="4"/>
        <end position="166"/>
    </location>
</feature>
<dbReference type="InterPro" id="IPR027417">
    <property type="entry name" value="P-loop_NTPase"/>
</dbReference>
<dbReference type="Pfam" id="PF02421">
    <property type="entry name" value="FeoB_N"/>
    <property type="match status" value="1"/>
</dbReference>
<dbReference type="PROSITE" id="PS51711">
    <property type="entry name" value="G_FEOB"/>
    <property type="match status" value="1"/>
</dbReference>
<dbReference type="Pfam" id="PF07664">
    <property type="entry name" value="FeoB_C"/>
    <property type="match status" value="1"/>
</dbReference>
<comment type="function">
    <text evidence="1 13">Probable transporter of a GTP-driven Fe(2+) uptake system.</text>
</comment>
<dbReference type="AlphaFoldDB" id="A0A810Q9X4"/>
<comment type="subcellular location">
    <subcellularLocation>
        <location evidence="2 13">Cell membrane</location>
        <topology evidence="2 13">Multi-pass membrane protein</topology>
    </subcellularLocation>
</comment>
<feature type="binding site" evidence="12">
    <location>
        <position position="22"/>
    </location>
    <ligand>
        <name>Mg(2+)</name>
        <dbReference type="ChEBI" id="CHEBI:18420"/>
        <label>1</label>
    </ligand>
</feature>
<evidence type="ECO:0000313" key="15">
    <source>
        <dbReference type="EMBL" id="BCK82496.1"/>
    </source>
</evidence>
<feature type="binding site" evidence="12">
    <location>
        <position position="26"/>
    </location>
    <ligand>
        <name>Mg(2+)</name>
        <dbReference type="ChEBI" id="CHEBI:18420"/>
        <label>2</label>
    </ligand>
</feature>
<dbReference type="GO" id="GO:0005525">
    <property type="term" value="F:GTP binding"/>
    <property type="evidence" value="ECO:0007669"/>
    <property type="project" value="UniProtKB-KW"/>
</dbReference>
<keyword evidence="4" id="KW-1003">Cell membrane</keyword>
<dbReference type="CDD" id="cd01879">
    <property type="entry name" value="FeoB"/>
    <property type="match status" value="1"/>
</dbReference>
<feature type="binding site" evidence="11">
    <location>
        <begin position="36"/>
        <end position="40"/>
    </location>
    <ligand>
        <name>GTP</name>
        <dbReference type="ChEBI" id="CHEBI:37565"/>
        <label>1</label>
    </ligand>
</feature>
<accession>A0A810Q9X4</accession>
<keyword evidence="16" id="KW-1185">Reference proteome</keyword>
<dbReference type="Pfam" id="PF07670">
    <property type="entry name" value="Gate"/>
    <property type="match status" value="2"/>
</dbReference>
<evidence type="ECO:0000256" key="6">
    <source>
        <dbReference type="ARBA" id="ARBA00022741"/>
    </source>
</evidence>
<feature type="transmembrane region" description="Helical" evidence="13">
    <location>
        <begin position="446"/>
        <end position="465"/>
    </location>
</feature>
<dbReference type="NCBIfam" id="TIGR00437">
    <property type="entry name" value="feoB"/>
    <property type="match status" value="1"/>
</dbReference>
<keyword evidence="12" id="KW-0479">Metal-binding</keyword>
<dbReference type="KEGG" id="vcop:MM50RIKEN_22590"/>
<dbReference type="GO" id="GO:0015093">
    <property type="term" value="F:ferrous iron transmembrane transporter activity"/>
    <property type="evidence" value="ECO:0007669"/>
    <property type="project" value="UniProtKB-UniRule"/>
</dbReference>
<dbReference type="Gene3D" id="3.40.50.300">
    <property type="entry name" value="P-loop containing nucleotide triphosphate hydrolases"/>
    <property type="match status" value="1"/>
</dbReference>
<dbReference type="InterPro" id="IPR006073">
    <property type="entry name" value="GTP-bd"/>
</dbReference>
<keyword evidence="3 13" id="KW-0813">Transport</keyword>
<evidence type="ECO:0000256" key="10">
    <source>
        <dbReference type="NCBIfam" id="TIGR00437"/>
    </source>
</evidence>
<dbReference type="InterPro" id="IPR050860">
    <property type="entry name" value="FeoB_GTPase"/>
</dbReference>
<name>A0A810Q9X4_9FIRM</name>
<evidence type="ECO:0000256" key="12">
    <source>
        <dbReference type="PIRSR" id="PIRSR603373-2"/>
    </source>
</evidence>
<evidence type="ECO:0000256" key="11">
    <source>
        <dbReference type="PIRSR" id="PIRSR603373-1"/>
    </source>
</evidence>
<feature type="binding site" evidence="11">
    <location>
        <begin position="117"/>
        <end position="120"/>
    </location>
    <ligand>
        <name>GTP</name>
        <dbReference type="ChEBI" id="CHEBI:37565"/>
        <label>1</label>
    </ligand>
</feature>
<evidence type="ECO:0000256" key="2">
    <source>
        <dbReference type="ARBA" id="ARBA00004651"/>
    </source>
</evidence>